<name>A0A0C1Z7X2_9VIBR</name>
<accession>A0A0C1Z7X2</accession>
<comment type="caution">
    <text evidence="1">The sequence shown here is derived from an EMBL/GenBank/DDBJ whole genome shotgun (WGS) entry which is preliminary data.</text>
</comment>
<dbReference type="AlphaFoldDB" id="A0A0C1Z7X2"/>
<dbReference type="Proteomes" id="UP000031586">
    <property type="component" value="Unassembled WGS sequence"/>
</dbReference>
<dbReference type="PATRIC" id="fig|1229493.5.peg.913"/>
<dbReference type="EMBL" id="JPRD01000015">
    <property type="protein sequence ID" value="KIF53100.1"/>
    <property type="molecule type" value="Genomic_DNA"/>
</dbReference>
<sequence>MIIQRVTGSKSCRSYRAMAIDPKSIAAITLLDPMEFDGEYGCTITFHNPVCVGIDENQNPIMERVIIADGKITYLAKNAGLDPDDELMDRDVT</sequence>
<protein>
    <submittedName>
        <fullName evidence="1">Uncharacterized protein</fullName>
    </submittedName>
</protein>
<reference evidence="1 2" key="1">
    <citation type="submission" date="2014-07" db="EMBL/GenBank/DDBJ databases">
        <title>Unique and conserved regions in Vibrio harveyi and related species in comparison with the shrimp pathogen Vibrio harveyi CAIM 1792.</title>
        <authorList>
            <person name="Espinoza-Valles I."/>
            <person name="Vora G."/>
            <person name="Leekitcharoenphon P."/>
            <person name="Ussery D."/>
            <person name="Hoj L."/>
            <person name="Gomez-Gil B."/>
        </authorList>
    </citation>
    <scope>NUCLEOTIDE SEQUENCE [LARGE SCALE GENOMIC DNA]</scope>
    <source>
        <strain evidence="2">CAIM 1854 / LMG 25443</strain>
    </source>
</reference>
<proteinExistence type="predicted"/>
<organism evidence="1 2">
    <name type="scientific">Vibrio owensii CAIM 1854 = LMG 25443</name>
    <dbReference type="NCBI Taxonomy" id="1229493"/>
    <lineage>
        <taxon>Bacteria</taxon>
        <taxon>Pseudomonadati</taxon>
        <taxon>Pseudomonadota</taxon>
        <taxon>Gammaproteobacteria</taxon>
        <taxon>Vibrionales</taxon>
        <taxon>Vibrionaceae</taxon>
        <taxon>Vibrio</taxon>
    </lineage>
</organism>
<gene>
    <name evidence="1" type="ORF">H735_09145</name>
</gene>
<evidence type="ECO:0000313" key="1">
    <source>
        <dbReference type="EMBL" id="KIF53100.1"/>
    </source>
</evidence>
<evidence type="ECO:0000313" key="2">
    <source>
        <dbReference type="Proteomes" id="UP000031586"/>
    </source>
</evidence>